<dbReference type="PANTHER" id="PTHR46986">
    <property type="entry name" value="ENDORIBONUCLEASE YBEY, CHLOROPLASTIC"/>
    <property type="match status" value="1"/>
</dbReference>
<dbReference type="STRING" id="525903.Taci_1067"/>
<organism evidence="8 9">
    <name type="scientific">Thermanaerovibrio acidaminovorans (strain ATCC 49978 / DSM 6589 / Su883)</name>
    <name type="common">Selenomonas acidaminovorans</name>
    <dbReference type="NCBI Taxonomy" id="525903"/>
    <lineage>
        <taxon>Bacteria</taxon>
        <taxon>Thermotogati</taxon>
        <taxon>Synergistota</taxon>
        <taxon>Synergistia</taxon>
        <taxon>Synergistales</taxon>
        <taxon>Synergistaceae</taxon>
        <taxon>Thermanaerovibrio</taxon>
    </lineage>
</organism>
<comment type="similarity">
    <text evidence="1 7">Belongs to the endoribonuclease YbeY family.</text>
</comment>
<dbReference type="Pfam" id="PF02130">
    <property type="entry name" value="YbeY"/>
    <property type="match status" value="1"/>
</dbReference>
<dbReference type="GO" id="GO:0004222">
    <property type="term" value="F:metalloendopeptidase activity"/>
    <property type="evidence" value="ECO:0007669"/>
    <property type="project" value="InterPro"/>
</dbReference>
<dbReference type="GO" id="GO:0006364">
    <property type="term" value="P:rRNA processing"/>
    <property type="evidence" value="ECO:0007669"/>
    <property type="project" value="UniProtKB-UniRule"/>
</dbReference>
<dbReference type="Proteomes" id="UP000002030">
    <property type="component" value="Chromosome"/>
</dbReference>
<dbReference type="EMBL" id="CP001818">
    <property type="protein sequence ID" value="ACZ19299.1"/>
    <property type="molecule type" value="Genomic_DNA"/>
</dbReference>
<keyword evidence="7" id="KW-0690">Ribosome biogenesis</keyword>
<dbReference type="InterPro" id="IPR023091">
    <property type="entry name" value="MetalPrtase_cat_dom_sf_prd"/>
</dbReference>
<keyword evidence="9" id="KW-1185">Reference proteome</keyword>
<keyword evidence="7" id="KW-0698">rRNA processing</keyword>
<evidence type="ECO:0000256" key="4">
    <source>
        <dbReference type="ARBA" id="ARBA00022759"/>
    </source>
</evidence>
<keyword evidence="4 7" id="KW-0255">Endonuclease</keyword>
<dbReference type="HOGENOM" id="CLU_106710_3_0_0"/>
<feature type="binding site" evidence="7">
    <location>
        <position position="119"/>
    </location>
    <ligand>
        <name>Zn(2+)</name>
        <dbReference type="ChEBI" id="CHEBI:29105"/>
        <note>catalytic</note>
    </ligand>
</feature>
<dbReference type="EC" id="3.1.-.-" evidence="7"/>
<sequence length="150" mass="17250">MSISGSVPPLFEDLKETLEGAWERFLREHRSLIPHQVEGVEVSLSFVEPEAMREVNLKYRQVDSSTDVLSFPLWEEDGRFSPPVGWRWLPLGDVLVCVQDVEPLGEGDRARGVLLVIHHGFLHLLGFDHGDEEQRREMWLLQDELMGFTV</sequence>
<feature type="binding site" evidence="7">
    <location>
        <position position="123"/>
    </location>
    <ligand>
        <name>Zn(2+)</name>
        <dbReference type="ChEBI" id="CHEBI:29105"/>
        <note>catalytic</note>
    </ligand>
</feature>
<dbReference type="AlphaFoldDB" id="D1B5K8"/>
<dbReference type="KEGG" id="tai:Taci_1067"/>
<dbReference type="OrthoDB" id="9807740at2"/>
<comment type="cofactor">
    <cofactor evidence="7">
        <name>Zn(2+)</name>
        <dbReference type="ChEBI" id="CHEBI:29105"/>
    </cofactor>
    <text evidence="7">Binds 1 zinc ion.</text>
</comment>
<dbReference type="InterPro" id="IPR002036">
    <property type="entry name" value="YbeY"/>
</dbReference>
<reference evidence="8 9" key="1">
    <citation type="journal article" date="2009" name="Stand. Genomic Sci.">
        <title>Complete genome sequence of Thermanaerovibrio acidaminovorans type strain (Su883).</title>
        <authorList>
            <person name="Chovatia M."/>
            <person name="Sikorski J."/>
            <person name="Schroder M."/>
            <person name="Lapidus A."/>
            <person name="Nolan M."/>
            <person name="Tice H."/>
            <person name="Glavina Del Rio T."/>
            <person name="Copeland A."/>
            <person name="Cheng J.F."/>
            <person name="Lucas S."/>
            <person name="Chen F."/>
            <person name="Bruce D."/>
            <person name="Goodwin L."/>
            <person name="Pitluck S."/>
            <person name="Ivanova N."/>
            <person name="Mavromatis K."/>
            <person name="Ovchinnikova G."/>
            <person name="Pati A."/>
            <person name="Chen A."/>
            <person name="Palaniappan K."/>
            <person name="Land M."/>
            <person name="Hauser L."/>
            <person name="Chang Y.J."/>
            <person name="Jeffries C.D."/>
            <person name="Chain P."/>
            <person name="Saunders E."/>
            <person name="Detter J.C."/>
            <person name="Brettin T."/>
            <person name="Rohde M."/>
            <person name="Goker M."/>
            <person name="Spring S."/>
            <person name="Bristow J."/>
            <person name="Markowitz V."/>
            <person name="Hugenholtz P."/>
            <person name="Kyrpides N.C."/>
            <person name="Klenk H.P."/>
            <person name="Eisen J.A."/>
        </authorList>
    </citation>
    <scope>NUCLEOTIDE SEQUENCE [LARGE SCALE GENOMIC DNA]</scope>
    <source>
        <strain evidence="9">ATCC 49978 / DSM 6589 / Su883</strain>
    </source>
</reference>
<dbReference type="SUPFAM" id="SSF55486">
    <property type="entry name" value="Metalloproteases ('zincins'), catalytic domain"/>
    <property type="match status" value="1"/>
</dbReference>
<accession>D1B5K8</accession>
<keyword evidence="6 7" id="KW-0862">Zinc</keyword>
<protein>
    <recommendedName>
        <fullName evidence="7">Endoribonuclease YbeY</fullName>
        <ecNumber evidence="7">3.1.-.-</ecNumber>
    </recommendedName>
</protein>
<gene>
    <name evidence="7" type="primary">ybeY</name>
    <name evidence="8" type="ordered locus">Taci_1067</name>
</gene>
<dbReference type="eggNOG" id="COG0319">
    <property type="taxonomic scope" value="Bacteria"/>
</dbReference>
<dbReference type="NCBIfam" id="TIGR00043">
    <property type="entry name" value="rRNA maturation RNase YbeY"/>
    <property type="match status" value="1"/>
</dbReference>
<dbReference type="GO" id="GO:0005737">
    <property type="term" value="C:cytoplasm"/>
    <property type="evidence" value="ECO:0007669"/>
    <property type="project" value="UniProtKB-SubCell"/>
</dbReference>
<keyword evidence="7" id="KW-0963">Cytoplasm</keyword>
<feature type="binding site" evidence="7">
    <location>
        <position position="129"/>
    </location>
    <ligand>
        <name>Zn(2+)</name>
        <dbReference type="ChEBI" id="CHEBI:29105"/>
        <note>catalytic</note>
    </ligand>
</feature>
<comment type="function">
    <text evidence="7">Single strand-specific metallo-endoribonuclease involved in late-stage 70S ribosome quality control and in maturation of the 3' terminus of the 16S rRNA.</text>
</comment>
<evidence type="ECO:0000256" key="2">
    <source>
        <dbReference type="ARBA" id="ARBA00022722"/>
    </source>
</evidence>
<evidence type="ECO:0000256" key="1">
    <source>
        <dbReference type="ARBA" id="ARBA00010875"/>
    </source>
</evidence>
<dbReference type="GO" id="GO:0008270">
    <property type="term" value="F:zinc ion binding"/>
    <property type="evidence" value="ECO:0007669"/>
    <property type="project" value="UniProtKB-UniRule"/>
</dbReference>
<evidence type="ECO:0000313" key="9">
    <source>
        <dbReference type="Proteomes" id="UP000002030"/>
    </source>
</evidence>
<evidence type="ECO:0000256" key="3">
    <source>
        <dbReference type="ARBA" id="ARBA00022723"/>
    </source>
</evidence>
<dbReference type="PATRIC" id="fig|525903.6.peg.1066"/>
<dbReference type="GO" id="GO:0004521">
    <property type="term" value="F:RNA endonuclease activity"/>
    <property type="evidence" value="ECO:0007669"/>
    <property type="project" value="UniProtKB-UniRule"/>
</dbReference>
<dbReference type="HAMAP" id="MF_00009">
    <property type="entry name" value="Endoribonucl_YbeY"/>
    <property type="match status" value="1"/>
</dbReference>
<proteinExistence type="inferred from homology"/>
<dbReference type="PANTHER" id="PTHR46986:SF1">
    <property type="entry name" value="ENDORIBONUCLEASE YBEY, CHLOROPLASTIC"/>
    <property type="match status" value="1"/>
</dbReference>
<keyword evidence="5 7" id="KW-0378">Hydrolase</keyword>
<dbReference type="EnsemblBacteria" id="ACZ19299">
    <property type="protein sequence ID" value="ACZ19299"/>
    <property type="gene ID" value="Taci_1067"/>
</dbReference>
<evidence type="ECO:0000256" key="7">
    <source>
        <dbReference type="HAMAP-Rule" id="MF_00009"/>
    </source>
</evidence>
<name>D1B5K8_THEAS</name>
<evidence type="ECO:0000256" key="5">
    <source>
        <dbReference type="ARBA" id="ARBA00022801"/>
    </source>
</evidence>
<evidence type="ECO:0000256" key="6">
    <source>
        <dbReference type="ARBA" id="ARBA00022833"/>
    </source>
</evidence>
<comment type="subcellular location">
    <subcellularLocation>
        <location evidence="7">Cytoplasm</location>
    </subcellularLocation>
</comment>
<dbReference type="Gene3D" id="3.40.390.30">
    <property type="entry name" value="Metalloproteases ('zincins'), catalytic domain"/>
    <property type="match status" value="1"/>
</dbReference>
<keyword evidence="2 7" id="KW-0540">Nuclease</keyword>
<keyword evidence="3 7" id="KW-0479">Metal-binding</keyword>
<dbReference type="PROSITE" id="PS01306">
    <property type="entry name" value="UPF0054"/>
    <property type="match status" value="1"/>
</dbReference>
<evidence type="ECO:0000313" key="8">
    <source>
        <dbReference type="EMBL" id="ACZ19299.1"/>
    </source>
</evidence>
<dbReference type="InterPro" id="IPR020549">
    <property type="entry name" value="YbeY_CS"/>
</dbReference>